<evidence type="ECO:0000313" key="3">
    <source>
        <dbReference type="Proteomes" id="UP000318578"/>
    </source>
</evidence>
<dbReference type="Proteomes" id="UP000318578">
    <property type="component" value="Unassembled WGS sequence"/>
</dbReference>
<evidence type="ECO:0000313" key="2">
    <source>
        <dbReference type="EMBL" id="TVT20006.1"/>
    </source>
</evidence>
<comment type="caution">
    <text evidence="2">The sequence shown here is derived from an EMBL/GenBank/DDBJ whole genome shotgun (WGS) entry which is preliminary data.</text>
</comment>
<proteinExistence type="predicted"/>
<dbReference type="EMBL" id="VJZA01000040">
    <property type="protein sequence ID" value="TVT20006.1"/>
    <property type="molecule type" value="Genomic_DNA"/>
</dbReference>
<feature type="compositionally biased region" description="Low complexity" evidence="1">
    <location>
        <begin position="1475"/>
        <end position="1490"/>
    </location>
</feature>
<feature type="region of interest" description="Disordered" evidence="1">
    <location>
        <begin position="1475"/>
        <end position="1495"/>
    </location>
</feature>
<accession>A0A558A6Y6</accession>
<name>A0A558A6Y6_9PSEU</name>
<sequence>MNPDEEKADPSRSSALLIGGKTYQGSNLTPVPAVEDNLAKLKAAFSDSELWGLPRTRLTAEIDLKRSDMLDAIGLHYRLSERGGTFVLYFVGHAHFHDGMLYLAPYDTGDRANPEASMVPMSAVFAAVEREGKRAERKLLILDCCYAGGAVRSVPGEPSTAGAEHGWYVMAATSDNDIAFADSGRETTFFTGALLKAFEGVEATQPSLSAKWVFETVSKVIEGVAEPKFAPQPHESPFTWADRPWLRNRQHVPPSRVPYVFPSLAAETITVRQPLPNGFRPWPIPEVNFVGRTQELEAALSRFRQRTVLPVNGPRYAGKAAFVRQFLATCGVKEAAPTEQPWLLLEITIVNRSAESPVLEALASALEIRLQDIDQSTEADGDPRRELVIDRLREHARGRTLLLVIDCGRLGYDSAHIRSELDQLLAHAYFRDTANIVISRAPLTVHGDEQLDLQVPIQLKELEQRDAAELLTALISQERQTVDGEDVLGRIQDRWIRLPGVLKNSVYGYLSRVGDGVTTPDPGHVAAALMEGTTPSVARTLKELDCRLITGTETPVTPEPLAILAVWALSDQLSVSQHVLEAPSVGFPHRTLALLEDARVVSSTDSGALTLGQASEQALRSLVTALLTRGEAVEDPLAPVMLDPELLDHLFPAELDIAELDRRFAMAATSLLVTAAGALDVDTDNASDAFEMKLRSALGWIEDEGGDRLPALHDVICSLVVAPAGDAPYLPAMADRFVQEAEERAVSESLTNARAADDATPLAGLYRLYNALTSLTFAARVEGAAAENSARFVAAAEEFSAALGQCDPAQVQHTLLRSADASLAVTGKRLRLRARLIDVRLAAVDALLLGARRPGGGQAGRITLAVSWLLNTADALIDADRGPEAEQLVATAAELVADELPHDGTTRSVYSRLQLGNRIARVRSRLLPDPADGRRELVEAVRFVIAGLELAHEEGVSLTPWSMRLFESGTLLLQQSSTDEELVEVRALVLDSLARCWGDWRSWPSSICIASARFLRKVHVRCADVRLKLSGAKEAVELLVHHAPGRDEQAVATGQGNSQPRLEPRSAIASLDKREHAKVLAALAQAYGFLARACRDDQDFPEARAALTKAEEHARAAVELAPAAFSYSVWLRQVLDVRRSAPRTGAAGEAAERQRRACVKAIRNWLRQADSRSHAHAALDLSCLESDWAEEGSLRGAAKRAGEEDFLRRPPAVQRERIEALYRERRQKLRAHRYRYGPSIELCALETRLEREYCRWTAVLGFKLAKWEKNRHTGPGPTTRRPQVDNTPVLEIFHEASRLWPEDARLIAAEAGFRRYIWDYEEAINLYERLARTAPNGDMGRVALLSAAEAMLAEAEYADADRRPDRHDRLIDAKDHLNTVLSGNRRIWLALVLSGRVAIRLREPLNWAPIDSSFEVIIGGDYTGTVGRFLDRRRYGEARSLDTIGDRIRNKGGDKPPERARRNKLLDDLLDGEAASESASGTSSTDSVASPQLSASDTYVRDEDLEQLTPDLLGELLLAEFTSVPLLEGLGKLYLDRAIDLANRHGVLHGVVPPPNSSTAEEAADHARRAYDCFDACRVLQEAHGAESIVTKFERGRAITLAAKFVHNPNPFPQSVLQGRGEQIKQAVNLLLAAREHSVGKFNSVCSRAVAENNDLQARLGLRKPIGGQAMYPMS</sequence>
<organism evidence="2 3">
    <name type="scientific">Amycolatopsis acidiphila</name>
    <dbReference type="NCBI Taxonomy" id="715473"/>
    <lineage>
        <taxon>Bacteria</taxon>
        <taxon>Bacillati</taxon>
        <taxon>Actinomycetota</taxon>
        <taxon>Actinomycetes</taxon>
        <taxon>Pseudonocardiales</taxon>
        <taxon>Pseudonocardiaceae</taxon>
        <taxon>Amycolatopsis</taxon>
    </lineage>
</organism>
<gene>
    <name evidence="2" type="ORF">FNH06_22055</name>
</gene>
<dbReference type="Gene3D" id="3.40.50.1460">
    <property type="match status" value="1"/>
</dbReference>
<keyword evidence="3" id="KW-1185">Reference proteome</keyword>
<protein>
    <submittedName>
        <fullName evidence="2">Caspase family protein</fullName>
    </submittedName>
</protein>
<evidence type="ECO:0000256" key="1">
    <source>
        <dbReference type="SAM" id="MobiDB-lite"/>
    </source>
</evidence>
<dbReference type="RefSeq" id="WP_144641774.1">
    <property type="nucleotide sequence ID" value="NZ_BNAX01000005.1"/>
</dbReference>
<dbReference type="OrthoDB" id="3542505at2"/>
<reference evidence="2 3" key="1">
    <citation type="submission" date="2019-07" db="EMBL/GenBank/DDBJ databases">
        <title>New species of Amycolatopsis and Streptomyces.</title>
        <authorList>
            <person name="Duangmal K."/>
            <person name="Teo W.F.A."/>
            <person name="Lipun K."/>
        </authorList>
    </citation>
    <scope>NUCLEOTIDE SEQUENCE [LARGE SCALE GENOMIC DNA]</scope>
    <source>
        <strain evidence="2 3">JCM 30562</strain>
    </source>
</reference>